<name>A0ABU3NET0_9GAMM</name>
<keyword evidence="4" id="KW-1185">Reference proteome</keyword>
<dbReference type="Proteomes" id="UP001255917">
    <property type="component" value="Unassembled WGS sequence"/>
</dbReference>
<feature type="compositionally biased region" description="Polar residues" evidence="1">
    <location>
        <begin position="102"/>
        <end position="113"/>
    </location>
</feature>
<protein>
    <recommendedName>
        <fullName evidence="5">Adhesin</fullName>
    </recommendedName>
</protein>
<feature type="signal peptide" evidence="2">
    <location>
        <begin position="1"/>
        <end position="24"/>
    </location>
</feature>
<feature type="chain" id="PRO_5045843522" description="Adhesin" evidence="2">
    <location>
        <begin position="25"/>
        <end position="289"/>
    </location>
</feature>
<reference evidence="4" key="1">
    <citation type="submission" date="2023-07" db="EMBL/GenBank/DDBJ databases">
        <title>Substrates and metabolic shifts associated with increased methane emissions in unrestored hypersaline salterns.</title>
        <authorList>
            <person name="Bueno De Mesquita C.P."/>
            <person name="Tringe S.G."/>
        </authorList>
    </citation>
    <scope>NUCLEOTIDE SEQUENCE [LARGE SCALE GENOMIC DNA]</scope>
    <source>
        <strain evidence="4">I4</strain>
    </source>
</reference>
<comment type="caution">
    <text evidence="3">The sequence shown here is derived from an EMBL/GenBank/DDBJ whole genome shotgun (WGS) entry which is preliminary data.</text>
</comment>
<evidence type="ECO:0000313" key="3">
    <source>
        <dbReference type="EMBL" id="MDT8879691.1"/>
    </source>
</evidence>
<organism evidence="3 4">
    <name type="scientific">Halomonas saccharevitans</name>
    <dbReference type="NCBI Taxonomy" id="416872"/>
    <lineage>
        <taxon>Bacteria</taxon>
        <taxon>Pseudomonadati</taxon>
        <taxon>Pseudomonadota</taxon>
        <taxon>Gammaproteobacteria</taxon>
        <taxon>Oceanospirillales</taxon>
        <taxon>Halomonadaceae</taxon>
        <taxon>Halomonas</taxon>
    </lineage>
</organism>
<accession>A0ABU3NET0</accession>
<dbReference type="EMBL" id="JAVXUR010000003">
    <property type="protein sequence ID" value="MDT8879691.1"/>
    <property type="molecule type" value="Genomic_DNA"/>
</dbReference>
<feature type="region of interest" description="Disordered" evidence="1">
    <location>
        <begin position="94"/>
        <end position="123"/>
    </location>
</feature>
<evidence type="ECO:0000256" key="2">
    <source>
        <dbReference type="SAM" id="SignalP"/>
    </source>
</evidence>
<gene>
    <name evidence="3" type="ORF">RSO68_09420</name>
</gene>
<dbReference type="RefSeq" id="WP_315586415.1">
    <property type="nucleotide sequence ID" value="NZ_JAVXUR010000003.1"/>
</dbReference>
<sequence>MKTFAKTPLALAITALLAAPYALATNSGGGDSDNEFSTSATLGVTVENDVDVDLTHEVENSISVNLSLDKTVDDPNHFSAATVDRKQYIDNNTLYDDKSDNTTEATNSGNDAQGNIGVNMASGGLNSQANDAAISKGSEGTVKGGFLGLHEVDAMVFAKAATFSIQSASGNKFDNDGTDNTTTATNSFNNATGNLGVNMASGFGNGQNNAMTLAVGQNSSAEATVAGVQTVYDNELDNDVYCDCSGTTVNTNSSSLSNSFNNASGNVGVNIASGNLNMQSNTLSIARAK</sequence>
<evidence type="ECO:0000256" key="1">
    <source>
        <dbReference type="SAM" id="MobiDB-lite"/>
    </source>
</evidence>
<keyword evidence="2" id="KW-0732">Signal</keyword>
<proteinExistence type="predicted"/>
<evidence type="ECO:0000313" key="4">
    <source>
        <dbReference type="Proteomes" id="UP001255917"/>
    </source>
</evidence>
<evidence type="ECO:0008006" key="5">
    <source>
        <dbReference type="Google" id="ProtNLM"/>
    </source>
</evidence>